<keyword evidence="3" id="KW-1185">Reference proteome</keyword>
<name>A0AAV7UVD0_PLEWA</name>
<protein>
    <submittedName>
        <fullName evidence="2">Uncharacterized protein</fullName>
    </submittedName>
</protein>
<evidence type="ECO:0000313" key="3">
    <source>
        <dbReference type="Proteomes" id="UP001066276"/>
    </source>
</evidence>
<evidence type="ECO:0000313" key="2">
    <source>
        <dbReference type="EMBL" id="KAJ1193055.1"/>
    </source>
</evidence>
<proteinExistence type="predicted"/>
<dbReference type="Proteomes" id="UP001066276">
    <property type="component" value="Chromosome 2_2"/>
</dbReference>
<feature type="region of interest" description="Disordered" evidence="1">
    <location>
        <begin position="132"/>
        <end position="161"/>
    </location>
</feature>
<dbReference type="AlphaFoldDB" id="A0AAV7UVD0"/>
<comment type="caution">
    <text evidence="2">The sequence shown here is derived from an EMBL/GenBank/DDBJ whole genome shotgun (WGS) entry which is preliminary data.</text>
</comment>
<gene>
    <name evidence="2" type="ORF">NDU88_002361</name>
</gene>
<dbReference type="EMBL" id="JANPWB010000004">
    <property type="protein sequence ID" value="KAJ1193055.1"/>
    <property type="molecule type" value="Genomic_DNA"/>
</dbReference>
<accession>A0AAV7UVD0</accession>
<sequence>MLPNTLCFRNATNRGRDPTSVRYNHGQPNVRPTIPFRSPFLNSRHFRELGHRPAAPLEPTAAFLDPPALGLGPHLPFTGSAGIQWRHPDALQEDSADSCRSLGPMPSRGGAMCRRWSVGRHFTASRHAELHQPAGLRTPGAGGRPTGCCSTSTLPRPPRYARDDMHHRIYHKR</sequence>
<reference evidence="2" key="1">
    <citation type="journal article" date="2022" name="bioRxiv">
        <title>Sequencing and chromosome-scale assembly of the giantPleurodeles waltlgenome.</title>
        <authorList>
            <person name="Brown T."/>
            <person name="Elewa A."/>
            <person name="Iarovenko S."/>
            <person name="Subramanian E."/>
            <person name="Araus A.J."/>
            <person name="Petzold A."/>
            <person name="Susuki M."/>
            <person name="Suzuki K.-i.T."/>
            <person name="Hayashi T."/>
            <person name="Toyoda A."/>
            <person name="Oliveira C."/>
            <person name="Osipova E."/>
            <person name="Leigh N.D."/>
            <person name="Simon A."/>
            <person name="Yun M.H."/>
        </authorList>
    </citation>
    <scope>NUCLEOTIDE SEQUENCE</scope>
    <source>
        <strain evidence="2">20211129_DDA</strain>
        <tissue evidence="2">Liver</tissue>
    </source>
</reference>
<organism evidence="2 3">
    <name type="scientific">Pleurodeles waltl</name>
    <name type="common">Iberian ribbed newt</name>
    <dbReference type="NCBI Taxonomy" id="8319"/>
    <lineage>
        <taxon>Eukaryota</taxon>
        <taxon>Metazoa</taxon>
        <taxon>Chordata</taxon>
        <taxon>Craniata</taxon>
        <taxon>Vertebrata</taxon>
        <taxon>Euteleostomi</taxon>
        <taxon>Amphibia</taxon>
        <taxon>Batrachia</taxon>
        <taxon>Caudata</taxon>
        <taxon>Salamandroidea</taxon>
        <taxon>Salamandridae</taxon>
        <taxon>Pleurodelinae</taxon>
        <taxon>Pleurodeles</taxon>
    </lineage>
</organism>
<evidence type="ECO:0000256" key="1">
    <source>
        <dbReference type="SAM" id="MobiDB-lite"/>
    </source>
</evidence>